<feature type="domain" description="DUF6533" evidence="2">
    <location>
        <begin position="19"/>
        <end position="64"/>
    </location>
</feature>
<comment type="caution">
    <text evidence="3">The sequence shown here is derived from an EMBL/GenBank/DDBJ whole genome shotgun (WGS) entry which is preliminary data.</text>
</comment>
<proteinExistence type="predicted"/>
<dbReference type="AlphaFoldDB" id="A0A9P6ZPN4"/>
<evidence type="ECO:0000313" key="4">
    <source>
        <dbReference type="Proteomes" id="UP000714275"/>
    </source>
</evidence>
<keyword evidence="4" id="KW-1185">Reference proteome</keyword>
<dbReference type="InterPro" id="IPR045340">
    <property type="entry name" value="DUF6533"/>
</dbReference>
<keyword evidence="1" id="KW-1133">Transmembrane helix</keyword>
<evidence type="ECO:0000256" key="1">
    <source>
        <dbReference type="SAM" id="Phobius"/>
    </source>
</evidence>
<name>A0A9P6ZPN4_9AGAM</name>
<keyword evidence="1" id="KW-0812">Transmembrane</keyword>
<feature type="transmembrane region" description="Helical" evidence="1">
    <location>
        <begin position="209"/>
        <end position="229"/>
    </location>
</feature>
<organism evidence="3 4">
    <name type="scientific">Suillus placidus</name>
    <dbReference type="NCBI Taxonomy" id="48579"/>
    <lineage>
        <taxon>Eukaryota</taxon>
        <taxon>Fungi</taxon>
        <taxon>Dikarya</taxon>
        <taxon>Basidiomycota</taxon>
        <taxon>Agaricomycotina</taxon>
        <taxon>Agaricomycetes</taxon>
        <taxon>Agaricomycetidae</taxon>
        <taxon>Boletales</taxon>
        <taxon>Suillineae</taxon>
        <taxon>Suillaceae</taxon>
        <taxon>Suillus</taxon>
    </lineage>
</organism>
<protein>
    <recommendedName>
        <fullName evidence="2">DUF6533 domain-containing protein</fullName>
    </recommendedName>
</protein>
<dbReference type="Proteomes" id="UP000714275">
    <property type="component" value="Unassembled WGS sequence"/>
</dbReference>
<feature type="transmembrane region" description="Helical" evidence="1">
    <location>
        <begin position="165"/>
        <end position="189"/>
    </location>
</feature>
<dbReference type="EMBL" id="JABBWD010000042">
    <property type="protein sequence ID" value="KAG1774383.1"/>
    <property type="molecule type" value="Genomic_DNA"/>
</dbReference>
<reference evidence="3" key="1">
    <citation type="journal article" date="2020" name="New Phytol.">
        <title>Comparative genomics reveals dynamic genome evolution in host specialist ectomycorrhizal fungi.</title>
        <authorList>
            <person name="Lofgren L.A."/>
            <person name="Nguyen N.H."/>
            <person name="Vilgalys R."/>
            <person name="Ruytinx J."/>
            <person name="Liao H.L."/>
            <person name="Branco S."/>
            <person name="Kuo A."/>
            <person name="LaButti K."/>
            <person name="Lipzen A."/>
            <person name="Andreopoulos W."/>
            <person name="Pangilinan J."/>
            <person name="Riley R."/>
            <person name="Hundley H."/>
            <person name="Na H."/>
            <person name="Barry K."/>
            <person name="Grigoriev I.V."/>
            <person name="Stajich J.E."/>
            <person name="Kennedy P.G."/>
        </authorList>
    </citation>
    <scope>NUCLEOTIDE SEQUENCE</scope>
    <source>
        <strain evidence="3">DOB743</strain>
    </source>
</reference>
<feature type="transmembrane region" description="Helical" evidence="1">
    <location>
        <begin position="53"/>
        <end position="75"/>
    </location>
</feature>
<keyword evidence="1" id="KW-0472">Membrane</keyword>
<feature type="transmembrane region" description="Helical" evidence="1">
    <location>
        <begin position="87"/>
        <end position="107"/>
    </location>
</feature>
<dbReference type="OrthoDB" id="3350812at2759"/>
<sequence>MEYSADDIAAATSLQRLAYLYMSMTTFWTYDYACSLHEEWKFLRRSRWTKVKALYIITRYLPFFLITMYLCLNFTPNENPNKCRILIDIYSSFSQISLICSECFFVLRTYALWNKNRIVLVGMLSTAFAMVVTSVGIRFTNISTSYVTTSAIQGIPGCSWSSSGVLYFMSFIFLFVFQLGLVSLTLIRVIQSWKSAKGHLHAVLLKHNIFYYACGLVLSAVNVLVPVLFPNSAYYTVLEDFQVGILAILATRMHLHLWHLDRHMHDSDALICISMSDMSPADGTV</sequence>
<accession>A0A9P6ZPN4</accession>
<gene>
    <name evidence="3" type="ORF">EV702DRAFT_533565</name>
</gene>
<evidence type="ECO:0000313" key="3">
    <source>
        <dbReference type="EMBL" id="KAG1774383.1"/>
    </source>
</evidence>
<evidence type="ECO:0000259" key="2">
    <source>
        <dbReference type="Pfam" id="PF20151"/>
    </source>
</evidence>
<dbReference type="Pfam" id="PF20151">
    <property type="entry name" value="DUF6533"/>
    <property type="match status" value="1"/>
</dbReference>
<feature type="transmembrane region" description="Helical" evidence="1">
    <location>
        <begin position="119"/>
        <end position="139"/>
    </location>
</feature>